<evidence type="ECO:0000256" key="1">
    <source>
        <dbReference type="ARBA" id="ARBA00022723"/>
    </source>
</evidence>
<sequence length="125" mass="13943">MKQYETTELGKLDELIGLENGKVFLHDTLALTGCEISVNSVPKGFKVPFNHKHKENEEVYIVLKGNGILTVDNEKIRVKEGSAVKVMPEAVRTLENASEEDFRFICIQTKTNSLTQFGLGDAELC</sequence>
<dbReference type="Gene3D" id="2.60.120.10">
    <property type="entry name" value="Jelly Rolls"/>
    <property type="match status" value="1"/>
</dbReference>
<dbReference type="PANTHER" id="PTHR35848">
    <property type="entry name" value="OXALATE-BINDING PROTEIN"/>
    <property type="match status" value="1"/>
</dbReference>
<organism evidence="3 4">
    <name type="scientific">Taurinivorans muris</name>
    <dbReference type="NCBI Taxonomy" id="2787751"/>
    <lineage>
        <taxon>Bacteria</taxon>
        <taxon>Pseudomonadati</taxon>
        <taxon>Thermodesulfobacteriota</taxon>
        <taxon>Desulfovibrionia</taxon>
        <taxon>Desulfovibrionales</taxon>
        <taxon>Desulfovibrionaceae</taxon>
        <taxon>Taurinivorans</taxon>
    </lineage>
</organism>
<feature type="domain" description="Cupin type-2" evidence="2">
    <location>
        <begin position="41"/>
        <end position="107"/>
    </location>
</feature>
<keyword evidence="1" id="KW-0479">Metal-binding</keyword>
<dbReference type="Proteomes" id="UP001058120">
    <property type="component" value="Chromosome"/>
</dbReference>
<dbReference type="InterPro" id="IPR013096">
    <property type="entry name" value="Cupin_2"/>
</dbReference>
<dbReference type="PANTHER" id="PTHR35848:SF6">
    <property type="entry name" value="CUPIN TYPE-2 DOMAIN-CONTAINING PROTEIN"/>
    <property type="match status" value="1"/>
</dbReference>
<gene>
    <name evidence="3" type="ORF">JBF11_07750</name>
</gene>
<dbReference type="Pfam" id="PF07883">
    <property type="entry name" value="Cupin_2"/>
    <property type="match status" value="1"/>
</dbReference>
<protein>
    <submittedName>
        <fullName evidence="3">Cupin domain-containing protein</fullName>
    </submittedName>
</protein>
<dbReference type="InterPro" id="IPR051610">
    <property type="entry name" value="GPI/OXD"/>
</dbReference>
<dbReference type="CDD" id="cd06985">
    <property type="entry name" value="cupin_BF4112"/>
    <property type="match status" value="1"/>
</dbReference>
<evidence type="ECO:0000259" key="2">
    <source>
        <dbReference type="Pfam" id="PF07883"/>
    </source>
</evidence>
<proteinExistence type="predicted"/>
<keyword evidence="4" id="KW-1185">Reference proteome</keyword>
<dbReference type="InterPro" id="IPR011051">
    <property type="entry name" value="RmlC_Cupin_sf"/>
</dbReference>
<evidence type="ECO:0000313" key="3">
    <source>
        <dbReference type="EMBL" id="UWX05340.1"/>
    </source>
</evidence>
<dbReference type="RefSeq" id="WP_334314916.1">
    <property type="nucleotide sequence ID" value="NZ_CP065938.1"/>
</dbReference>
<accession>A0ABY5XZL7</accession>
<evidence type="ECO:0000313" key="4">
    <source>
        <dbReference type="Proteomes" id="UP001058120"/>
    </source>
</evidence>
<name>A0ABY5XZL7_9BACT</name>
<dbReference type="InterPro" id="IPR014710">
    <property type="entry name" value="RmlC-like_jellyroll"/>
</dbReference>
<dbReference type="SUPFAM" id="SSF51182">
    <property type="entry name" value="RmlC-like cupins"/>
    <property type="match status" value="1"/>
</dbReference>
<reference evidence="3" key="1">
    <citation type="submission" date="2020-12" db="EMBL/GenBank/DDBJ databases">
        <title>Taurinivorans muris gen. nov., sp. nov., fundamental and realized metabolic niche of a ubiquitous sulfidogenic bacterium in the murine intestine.</title>
        <authorList>
            <person name="Ye H."/>
            <person name="Hanson B.T."/>
            <person name="Loy A."/>
        </authorList>
    </citation>
    <scope>NUCLEOTIDE SEQUENCE</scope>
    <source>
        <strain evidence="3">LT0009</strain>
    </source>
</reference>
<dbReference type="EMBL" id="CP065938">
    <property type="protein sequence ID" value="UWX05340.1"/>
    <property type="molecule type" value="Genomic_DNA"/>
</dbReference>